<dbReference type="SMR" id="Q9RSG2"/>
<dbReference type="EnsemblBacteria" id="AAF11706">
    <property type="protein sequence ID" value="AAF11706"/>
    <property type="gene ID" value="DR_2162"/>
</dbReference>
<accession>Q9RSG2</accession>
<gene>
    <name evidence="1" type="ordered locus">DR_2162</name>
</gene>
<dbReference type="PaxDb" id="243230-DR_2162"/>
<dbReference type="RefSeq" id="WP_010888793.1">
    <property type="nucleotide sequence ID" value="NC_001263.1"/>
</dbReference>
<dbReference type="InterPro" id="IPR007581">
    <property type="entry name" value="Endonuclease-V"/>
</dbReference>
<dbReference type="Gene3D" id="3.30.2170.10">
    <property type="entry name" value="archaeoglobus fulgidus dsm 4304 superfamily"/>
    <property type="match status" value="1"/>
</dbReference>
<dbReference type="Proteomes" id="UP000002524">
    <property type="component" value="Chromosome 1"/>
</dbReference>
<keyword evidence="2" id="KW-1185">Reference proteome</keyword>
<dbReference type="InParanoid" id="Q9RSG2"/>
<name>Q9RSG2_DEIRA</name>
<dbReference type="AlphaFoldDB" id="Q9RSG2"/>
<dbReference type="HOGENOM" id="CLU_1591036_0_0_0"/>
<dbReference type="PIR" id="E75309">
    <property type="entry name" value="E75309"/>
</dbReference>
<protein>
    <recommendedName>
        <fullName evidence="3">Endonuclease V</fullName>
    </recommendedName>
</protein>
<dbReference type="GO" id="GO:0006281">
    <property type="term" value="P:DNA repair"/>
    <property type="evidence" value="ECO:0007669"/>
    <property type="project" value="InterPro"/>
</dbReference>
<dbReference type="OrthoDB" id="2593273at2"/>
<dbReference type="KEGG" id="dra:DR_2162"/>
<dbReference type="PATRIC" id="fig|243230.17.peg.2387"/>
<dbReference type="EMBL" id="AE000513">
    <property type="protein sequence ID" value="AAF11706.1"/>
    <property type="molecule type" value="Genomic_DNA"/>
</dbReference>
<evidence type="ECO:0000313" key="1">
    <source>
        <dbReference type="EMBL" id="AAF11706.1"/>
    </source>
</evidence>
<evidence type="ECO:0000313" key="2">
    <source>
        <dbReference type="Proteomes" id="UP000002524"/>
    </source>
</evidence>
<dbReference type="GeneID" id="69518403"/>
<dbReference type="eggNOG" id="COG1515">
    <property type="taxonomic scope" value="Bacteria"/>
</dbReference>
<sequence length="181" mass="18975">MILAADVQYGDTGAQAAGVLFTDWPDAAPERTLLVHLPEVAEYVPGEFYRRELPCLLRLVEVVAVPLSAVVVDGYVTLGEDARPGLGWKLWEALGRAVPVVGVAKTAFAGTPAETEVRRGGSHSPLYVTAAGLPLADAKAQVAAMHGPHRLPTLLKQADRLARGLEAASTFGLTTAGQAGK</sequence>
<reference evidence="1 2" key="1">
    <citation type="journal article" date="1999" name="Science">
        <title>Genome sequence of the radioresistant bacterium Deinococcus radiodurans R1.</title>
        <authorList>
            <person name="White O."/>
            <person name="Eisen J.A."/>
            <person name="Heidelberg J.F."/>
            <person name="Hickey E.K."/>
            <person name="Peterson J.D."/>
            <person name="Dodson R.J."/>
            <person name="Haft D.H."/>
            <person name="Gwinn M.L."/>
            <person name="Nelson W.C."/>
            <person name="Richardson D.L."/>
            <person name="Moffat K.S."/>
            <person name="Qin H."/>
            <person name="Jiang L."/>
            <person name="Pamphile W."/>
            <person name="Crosby M."/>
            <person name="Shen M."/>
            <person name="Vamathevan J.J."/>
            <person name="Lam P."/>
            <person name="McDonald L."/>
            <person name="Utterback T."/>
            <person name="Zalewski C."/>
            <person name="Makarova K.S."/>
            <person name="Aravind L."/>
            <person name="Daly M.J."/>
            <person name="Minton K.W."/>
            <person name="Fleischmann R.D."/>
            <person name="Ketchum K.A."/>
            <person name="Nelson K.E."/>
            <person name="Salzberg S."/>
            <person name="Smith H.O."/>
            <person name="Venter J.C."/>
            <person name="Fraser C.M."/>
        </authorList>
    </citation>
    <scope>NUCLEOTIDE SEQUENCE [LARGE SCALE GENOMIC DNA]</scope>
    <source>
        <strain evidence="2">ATCC 13939 / DSM 20539 / JCM 16871 / LMG 4051 / NBRC 15346 / NCIMB 9279 / R1 / VKM B-1422</strain>
    </source>
</reference>
<dbReference type="DNASU" id="1797602"/>
<evidence type="ECO:0008006" key="3">
    <source>
        <dbReference type="Google" id="ProtNLM"/>
    </source>
</evidence>
<dbReference type="Pfam" id="PF04493">
    <property type="entry name" value="Endonuclease_5"/>
    <property type="match status" value="1"/>
</dbReference>
<proteinExistence type="predicted"/>
<dbReference type="GO" id="GO:0004519">
    <property type="term" value="F:endonuclease activity"/>
    <property type="evidence" value="ECO:0007669"/>
    <property type="project" value="InterPro"/>
</dbReference>
<organism evidence="1 2">
    <name type="scientific">Deinococcus radiodurans (strain ATCC 13939 / DSM 20539 / JCM 16871 / CCUG 27074 / LMG 4051 / NBRC 15346 / NCIMB 9279 / VKM B-1422 / R1)</name>
    <dbReference type="NCBI Taxonomy" id="243230"/>
    <lineage>
        <taxon>Bacteria</taxon>
        <taxon>Thermotogati</taxon>
        <taxon>Deinococcota</taxon>
        <taxon>Deinococci</taxon>
        <taxon>Deinococcales</taxon>
        <taxon>Deinococcaceae</taxon>
        <taxon>Deinococcus</taxon>
    </lineage>
</organism>
<dbReference type="STRING" id="243230.DR_2162"/>